<accession>A0A8X6FI14</accession>
<evidence type="ECO:0000313" key="1">
    <source>
        <dbReference type="EMBL" id="GFQ80707.1"/>
    </source>
</evidence>
<dbReference type="Proteomes" id="UP000887116">
    <property type="component" value="Unassembled WGS sequence"/>
</dbReference>
<dbReference type="EMBL" id="BMAO01032235">
    <property type="protein sequence ID" value="GFQ80707.1"/>
    <property type="molecule type" value="Genomic_DNA"/>
</dbReference>
<evidence type="ECO:0008006" key="3">
    <source>
        <dbReference type="Google" id="ProtNLM"/>
    </source>
</evidence>
<proteinExistence type="predicted"/>
<protein>
    <recommendedName>
        <fullName evidence="3">DUF4817 domain-containing protein</fullName>
    </recommendedName>
</protein>
<gene>
    <name evidence="1" type="ORF">TNCT_103951</name>
</gene>
<keyword evidence="2" id="KW-1185">Reference proteome</keyword>
<organism evidence="1 2">
    <name type="scientific">Trichonephila clavata</name>
    <name type="common">Joro spider</name>
    <name type="synonym">Nephila clavata</name>
    <dbReference type="NCBI Taxonomy" id="2740835"/>
    <lineage>
        <taxon>Eukaryota</taxon>
        <taxon>Metazoa</taxon>
        <taxon>Ecdysozoa</taxon>
        <taxon>Arthropoda</taxon>
        <taxon>Chelicerata</taxon>
        <taxon>Arachnida</taxon>
        <taxon>Araneae</taxon>
        <taxon>Araneomorphae</taxon>
        <taxon>Entelegynae</taxon>
        <taxon>Araneoidea</taxon>
        <taxon>Nephilidae</taxon>
        <taxon>Trichonephila</taxon>
    </lineage>
</organism>
<sequence length="74" mass="8397">MRSNASAAVREFRYRHNLRLGRMSTKGIQTMIKGFEETGKLGVSPGRDLKRVTPVFVYGIKCKTYSHIHQSLGQ</sequence>
<dbReference type="AlphaFoldDB" id="A0A8X6FI14"/>
<name>A0A8X6FI14_TRICU</name>
<evidence type="ECO:0000313" key="2">
    <source>
        <dbReference type="Proteomes" id="UP000887116"/>
    </source>
</evidence>
<comment type="caution">
    <text evidence="1">The sequence shown here is derived from an EMBL/GenBank/DDBJ whole genome shotgun (WGS) entry which is preliminary data.</text>
</comment>
<reference evidence="1" key="1">
    <citation type="submission" date="2020-07" db="EMBL/GenBank/DDBJ databases">
        <title>Multicomponent nature underlies the extraordinary mechanical properties of spider dragline silk.</title>
        <authorList>
            <person name="Kono N."/>
            <person name="Nakamura H."/>
            <person name="Mori M."/>
            <person name="Yoshida Y."/>
            <person name="Ohtoshi R."/>
            <person name="Malay A.D."/>
            <person name="Moran D.A.P."/>
            <person name="Tomita M."/>
            <person name="Numata K."/>
            <person name="Arakawa K."/>
        </authorList>
    </citation>
    <scope>NUCLEOTIDE SEQUENCE</scope>
</reference>